<dbReference type="eggNOG" id="COG1148">
    <property type="taxonomic scope" value="Bacteria"/>
</dbReference>
<feature type="domain" description="4Fe-4S ferredoxin-type" evidence="9">
    <location>
        <begin position="937"/>
        <end position="966"/>
    </location>
</feature>
<evidence type="ECO:0000313" key="11">
    <source>
        <dbReference type="Proteomes" id="UP000009047"/>
    </source>
</evidence>
<feature type="domain" description="4Fe-4S ferredoxin-type" evidence="9">
    <location>
        <begin position="968"/>
        <end position="997"/>
    </location>
</feature>
<accession>E1QII0</accession>
<name>E1QII0_DESB2</name>
<dbReference type="RefSeq" id="WP_013258938.1">
    <property type="nucleotide sequence ID" value="NC_014365.1"/>
</dbReference>
<evidence type="ECO:0000313" key="10">
    <source>
        <dbReference type="EMBL" id="ADK85497.1"/>
    </source>
</evidence>
<keyword evidence="5" id="KW-0274">FAD</keyword>
<comment type="similarity">
    <text evidence="2">Belongs to the HdrA family.</text>
</comment>
<dbReference type="Pfam" id="PF00037">
    <property type="entry name" value="Fer4"/>
    <property type="match status" value="2"/>
</dbReference>
<dbReference type="GO" id="GO:0016491">
    <property type="term" value="F:oxidoreductase activity"/>
    <property type="evidence" value="ECO:0007669"/>
    <property type="project" value="UniProtKB-KW"/>
</dbReference>
<dbReference type="Gene3D" id="3.50.50.60">
    <property type="entry name" value="FAD/NAD(P)-binding domain"/>
    <property type="match status" value="1"/>
</dbReference>
<dbReference type="OrthoDB" id="9766627at2"/>
<dbReference type="InterPro" id="IPR039650">
    <property type="entry name" value="HdrA-like"/>
</dbReference>
<keyword evidence="3" id="KW-0004">4Fe-4S</keyword>
<evidence type="ECO:0000256" key="1">
    <source>
        <dbReference type="ARBA" id="ARBA00001974"/>
    </source>
</evidence>
<dbReference type="PANTHER" id="PTHR43498">
    <property type="entry name" value="FERREDOXIN:COB-COM HETERODISULFIDE REDUCTASE SUBUNIT A"/>
    <property type="match status" value="1"/>
</dbReference>
<dbReference type="InterPro" id="IPR036188">
    <property type="entry name" value="FAD/NAD-bd_sf"/>
</dbReference>
<dbReference type="SUPFAM" id="SSF54862">
    <property type="entry name" value="4Fe-4S ferredoxins"/>
    <property type="match status" value="1"/>
</dbReference>
<comment type="cofactor">
    <cofactor evidence="1">
        <name>FAD</name>
        <dbReference type="ChEBI" id="CHEBI:57692"/>
    </cofactor>
</comment>
<dbReference type="InterPro" id="IPR017896">
    <property type="entry name" value="4Fe4S_Fe-S-bd"/>
</dbReference>
<dbReference type="Gene3D" id="3.30.70.20">
    <property type="match status" value="3"/>
</dbReference>
<sequence length="1012" mass="110121">MADKTKKPVGAVMVVGGGIASIQASLDLADSGYYVYMVEKTSAIGGVMAMLDKTFPTNDCSMCILSPKLVEAGRHPNIEVITLAEVQDISGEAGNFEVKVLQKARYIDMSKCIACGACAAKCPKRVPDEFNQRLNNRHAAHVRYPQAVPLKYAIDKENCLYFQKGKCRACEKFCPADAVDFGQQDVMHTLNVGSVILAAGYRPVDPGQCGIHTSAFQNFPNVVTALQFERILSASGPWMGHLVRPGDNKEPKKIAWLQCVGSRDINTCQNGYCSAVCCMYAIKEAIIAKEHSHHGLDTSIFFMDMRTFGKDFERTYEGAKQKGIRFIRSRNPSMIELPDGSLELSWVDEKGKLSTEVYDLVVLSQGLEMDPETAALCRKIGVETGQSRFVETGSFTPVESSRPGIYVCGALAGPKDIPLSVMEASAAACAAAANIHSARGTMITEQVKRPQKNVGGDPPRVGVFVCSCGINIAGVVDVDAVKQYAATLPNVEYVENNLFTCSQDTQDKMAKVIEEKGLNRMVVAACSPRTHEPLFQETLQAAGVNKYLFELANIRNQDSWVHANDPVAATEKAKDQVRMAVAKASLLEPLTEARLSILPKAMVIGGGIAGMNAALELAKQGFETHLVERDIKLGGNARMLRVTAKGDLVQPYLEQLAAKVQAEPLIHLHLGSTLKDVDGFVGNFKTTLVSDKGEEVVEHGATLLCIGAGEYKPTEYLYGQHPGVMTHLELDSALINGQIDPKKTNSVVFIQCVGSREPERPYCSKVCCTHSVESALHFKESNPDCQVTVMYRDMRTFGEREYLYQKARALGVMFVRFDLDRKPVVELDGDQLQVRAYDPILDMDVAFPADVVGLATAIVSHRQEELAQMFKLPMDSDGWLLEAHVKLRPVDFATDGVFMAGIAHYPKPIEEAISQAQAAVSRAITVLSRKEMFLPGTVAVIDKKKCVGCGVCWEICPYSAITQDSADGLAVVNEALCKGCGTCVASCRSGAPNLKGFSNQDVMSQITTMLQG</sequence>
<dbReference type="AlphaFoldDB" id="E1QII0"/>
<organism evidence="10 11">
    <name type="scientific">Desulfarculus baarsii (strain ATCC 33931 / DSM 2075 / LMG 7858 / VKM B-1802 / 2st14)</name>
    <dbReference type="NCBI Taxonomy" id="644282"/>
    <lineage>
        <taxon>Bacteria</taxon>
        <taxon>Pseudomonadati</taxon>
        <taxon>Thermodesulfobacteriota</taxon>
        <taxon>Desulfarculia</taxon>
        <taxon>Desulfarculales</taxon>
        <taxon>Desulfarculaceae</taxon>
        <taxon>Desulfarculus</taxon>
    </lineage>
</organism>
<dbReference type="Proteomes" id="UP000009047">
    <property type="component" value="Chromosome"/>
</dbReference>
<dbReference type="Pfam" id="PF07992">
    <property type="entry name" value="Pyr_redox_2"/>
    <property type="match status" value="1"/>
</dbReference>
<evidence type="ECO:0000256" key="5">
    <source>
        <dbReference type="ARBA" id="ARBA00022827"/>
    </source>
</evidence>
<keyword evidence="6" id="KW-0560">Oxidoreductase</keyword>
<dbReference type="PROSITE" id="PS00198">
    <property type="entry name" value="4FE4S_FER_1"/>
    <property type="match status" value="2"/>
</dbReference>
<evidence type="ECO:0000256" key="7">
    <source>
        <dbReference type="ARBA" id="ARBA00023004"/>
    </source>
</evidence>
<dbReference type="HOGENOM" id="CLU_004231_2_0_7"/>
<dbReference type="EMBL" id="CP002085">
    <property type="protein sequence ID" value="ADK85497.1"/>
    <property type="molecule type" value="Genomic_DNA"/>
</dbReference>
<dbReference type="InterPro" id="IPR017900">
    <property type="entry name" value="4Fe4S_Fe_S_CS"/>
</dbReference>
<dbReference type="SUPFAM" id="SSF51905">
    <property type="entry name" value="FAD/NAD(P)-binding domain"/>
    <property type="match status" value="1"/>
</dbReference>
<dbReference type="PANTHER" id="PTHR43498:SF1">
    <property type="entry name" value="COB--COM HETERODISULFIDE REDUCTASE IRON-SULFUR SUBUNIT A"/>
    <property type="match status" value="1"/>
</dbReference>
<dbReference type="Gene3D" id="3.40.50.720">
    <property type="entry name" value="NAD(P)-binding Rossmann-like Domain"/>
    <property type="match status" value="1"/>
</dbReference>
<dbReference type="GO" id="GO:0046872">
    <property type="term" value="F:metal ion binding"/>
    <property type="evidence" value="ECO:0007669"/>
    <property type="project" value="UniProtKB-KW"/>
</dbReference>
<evidence type="ECO:0000256" key="6">
    <source>
        <dbReference type="ARBA" id="ARBA00023002"/>
    </source>
</evidence>
<dbReference type="GO" id="GO:0051539">
    <property type="term" value="F:4 iron, 4 sulfur cluster binding"/>
    <property type="evidence" value="ECO:0007669"/>
    <property type="project" value="UniProtKB-KW"/>
</dbReference>
<keyword evidence="4" id="KW-0479">Metal-binding</keyword>
<dbReference type="SUPFAM" id="SSF51971">
    <property type="entry name" value="Nucleotide-binding domain"/>
    <property type="match status" value="1"/>
</dbReference>
<evidence type="ECO:0000256" key="8">
    <source>
        <dbReference type="ARBA" id="ARBA00023014"/>
    </source>
</evidence>
<dbReference type="STRING" id="644282.Deba_2132"/>
<gene>
    <name evidence="10" type="ordered locus">Deba_2132</name>
</gene>
<evidence type="ECO:0000256" key="3">
    <source>
        <dbReference type="ARBA" id="ARBA00022485"/>
    </source>
</evidence>
<evidence type="ECO:0000256" key="4">
    <source>
        <dbReference type="ARBA" id="ARBA00022723"/>
    </source>
</evidence>
<evidence type="ECO:0000259" key="9">
    <source>
        <dbReference type="PROSITE" id="PS51379"/>
    </source>
</evidence>
<keyword evidence="5" id="KW-0285">Flavoprotein</keyword>
<dbReference type="InterPro" id="IPR023753">
    <property type="entry name" value="FAD/NAD-binding_dom"/>
</dbReference>
<keyword evidence="8" id="KW-0411">Iron-sulfur</keyword>
<dbReference type="Pfam" id="PF13450">
    <property type="entry name" value="NAD_binding_8"/>
    <property type="match status" value="1"/>
</dbReference>
<keyword evidence="11" id="KW-1185">Reference proteome</keyword>
<keyword evidence="7" id="KW-0408">Iron</keyword>
<proteinExistence type="inferred from homology"/>
<feature type="domain" description="4Fe-4S ferredoxin-type" evidence="9">
    <location>
        <begin position="103"/>
        <end position="133"/>
    </location>
</feature>
<feature type="domain" description="4Fe-4S ferredoxin-type" evidence="9">
    <location>
        <begin position="150"/>
        <end position="184"/>
    </location>
</feature>
<dbReference type="PROSITE" id="PS51379">
    <property type="entry name" value="4FE4S_FER_2"/>
    <property type="match status" value="4"/>
</dbReference>
<evidence type="ECO:0000256" key="2">
    <source>
        <dbReference type="ARBA" id="ARBA00006561"/>
    </source>
</evidence>
<dbReference type="KEGG" id="dbr:Deba_2132"/>
<reference evidence="10 11" key="1">
    <citation type="journal article" date="2010" name="Stand. Genomic Sci.">
        <title>Complete genome sequence of Desulfarculus baarsii type strain (2st14).</title>
        <authorList>
            <person name="Sun H."/>
            <person name="Spring S."/>
            <person name="Lapidus A."/>
            <person name="Davenport K."/>
            <person name="Del Rio T.G."/>
            <person name="Tice H."/>
            <person name="Nolan M."/>
            <person name="Copeland A."/>
            <person name="Cheng J.F."/>
            <person name="Lucas S."/>
            <person name="Tapia R."/>
            <person name="Goodwin L."/>
            <person name="Pitluck S."/>
            <person name="Ivanova N."/>
            <person name="Pagani I."/>
            <person name="Mavromatis K."/>
            <person name="Ovchinnikova G."/>
            <person name="Pati A."/>
            <person name="Chen A."/>
            <person name="Palaniappan K."/>
            <person name="Hauser L."/>
            <person name="Chang Y.J."/>
            <person name="Jeffries C.D."/>
            <person name="Detter J.C."/>
            <person name="Han C."/>
            <person name="Rohde M."/>
            <person name="Brambilla E."/>
            <person name="Goker M."/>
            <person name="Woyke T."/>
            <person name="Bristow J."/>
            <person name="Eisen J.A."/>
            <person name="Markowitz V."/>
            <person name="Hugenholtz P."/>
            <person name="Kyrpides N.C."/>
            <person name="Klenk H.P."/>
            <person name="Land M."/>
        </authorList>
    </citation>
    <scope>NUCLEOTIDE SEQUENCE [LARGE SCALE GENOMIC DNA]</scope>
    <source>
        <strain evidence="11">ATCC 33931 / DSM 2075 / LMG 7858 / VKM B-1802 / 2st14</strain>
    </source>
</reference>
<protein>
    <submittedName>
        <fullName evidence="10">FAD dependent oxidoreductase</fullName>
    </submittedName>
</protein>